<evidence type="ECO:0000313" key="2">
    <source>
        <dbReference type="Proteomes" id="UP000246702"/>
    </source>
</evidence>
<dbReference type="RefSeq" id="XP_025463308.1">
    <property type="nucleotide sequence ID" value="XM_025612652.1"/>
</dbReference>
<reference evidence="1 2" key="1">
    <citation type="submission" date="2016-12" db="EMBL/GenBank/DDBJ databases">
        <title>The genomes of Aspergillus section Nigri reveals drivers in fungal speciation.</title>
        <authorList>
            <consortium name="DOE Joint Genome Institute"/>
            <person name="Vesth T.C."/>
            <person name="Nybo J."/>
            <person name="Theobald S."/>
            <person name="Brandl J."/>
            <person name="Frisvad J.C."/>
            <person name="Nielsen K.F."/>
            <person name="Lyhne E.K."/>
            <person name="Kogle M.E."/>
            <person name="Kuo A."/>
            <person name="Riley R."/>
            <person name="Clum A."/>
            <person name="Nolan M."/>
            <person name="Lipzen A."/>
            <person name="Salamov A."/>
            <person name="Henrissat B."/>
            <person name="Wiebenga A."/>
            <person name="De Vries R.P."/>
            <person name="Grigoriev I.V."/>
            <person name="Mortensen U.H."/>
            <person name="Andersen M.R."/>
            <person name="Baker S.E."/>
        </authorList>
    </citation>
    <scope>NUCLEOTIDE SEQUENCE [LARGE SCALE GENOMIC DNA]</scope>
    <source>
        <strain evidence="1 2">CBS 115572</strain>
    </source>
</reference>
<organism evidence="1 2">
    <name type="scientific">Aspergillus sclerotioniger CBS 115572</name>
    <dbReference type="NCBI Taxonomy" id="1450535"/>
    <lineage>
        <taxon>Eukaryota</taxon>
        <taxon>Fungi</taxon>
        <taxon>Dikarya</taxon>
        <taxon>Ascomycota</taxon>
        <taxon>Pezizomycotina</taxon>
        <taxon>Eurotiomycetes</taxon>
        <taxon>Eurotiomycetidae</taxon>
        <taxon>Eurotiales</taxon>
        <taxon>Aspergillaceae</taxon>
        <taxon>Aspergillus</taxon>
        <taxon>Aspergillus subgen. Circumdati</taxon>
    </lineage>
</organism>
<sequence length="87" mass="9639">MRVIIRETNSEASEYIADYIISMFLLNSPPYSRFIILAHIPMPLVDMGYVASATCIQLLTMLSLPARSHQVVQTNGRSALCVGAPNR</sequence>
<accession>A0A317VDS9</accession>
<dbReference type="Proteomes" id="UP000246702">
    <property type="component" value="Unassembled WGS sequence"/>
</dbReference>
<dbReference type="GeneID" id="37114795"/>
<keyword evidence="2" id="KW-1185">Reference proteome</keyword>
<evidence type="ECO:0000313" key="1">
    <source>
        <dbReference type="EMBL" id="PWY72534.1"/>
    </source>
</evidence>
<dbReference type="AlphaFoldDB" id="A0A317VDS9"/>
<name>A0A317VDS9_9EURO</name>
<gene>
    <name evidence="1" type="ORF">BO94DRAFT_539213</name>
</gene>
<proteinExistence type="predicted"/>
<protein>
    <submittedName>
        <fullName evidence="1">Uncharacterized protein</fullName>
    </submittedName>
</protein>
<dbReference type="EMBL" id="MSFK01000033">
    <property type="protein sequence ID" value="PWY72534.1"/>
    <property type="molecule type" value="Genomic_DNA"/>
</dbReference>
<comment type="caution">
    <text evidence="1">The sequence shown here is derived from an EMBL/GenBank/DDBJ whole genome shotgun (WGS) entry which is preliminary data.</text>
</comment>